<comment type="similarity">
    <text evidence="1">Belongs to the glycosyltransferase 2 family. WaaE/KdtX subfamily.</text>
</comment>
<dbReference type="InterPro" id="IPR001173">
    <property type="entry name" value="Glyco_trans_2-like"/>
</dbReference>
<feature type="domain" description="Glycosyltransferase 2-like" evidence="2">
    <location>
        <begin position="6"/>
        <end position="124"/>
    </location>
</feature>
<evidence type="ECO:0000313" key="4">
    <source>
        <dbReference type="Proteomes" id="UP000703674"/>
    </source>
</evidence>
<accession>A0ABX1CWB8</accession>
<evidence type="ECO:0000313" key="3">
    <source>
        <dbReference type="EMBL" id="NJW51644.1"/>
    </source>
</evidence>
<keyword evidence="4" id="KW-1185">Reference proteome</keyword>
<dbReference type="Proteomes" id="UP000703674">
    <property type="component" value="Unassembled WGS sequence"/>
</dbReference>
<evidence type="ECO:0000256" key="1">
    <source>
        <dbReference type="ARBA" id="ARBA00038494"/>
    </source>
</evidence>
<organism evidence="3 4">
    <name type="scientific">Salinimicrobium oceani</name>
    <dbReference type="NCBI Taxonomy" id="2722702"/>
    <lineage>
        <taxon>Bacteria</taxon>
        <taxon>Pseudomonadati</taxon>
        <taxon>Bacteroidota</taxon>
        <taxon>Flavobacteriia</taxon>
        <taxon>Flavobacteriales</taxon>
        <taxon>Flavobacteriaceae</taxon>
        <taxon>Salinimicrobium</taxon>
    </lineage>
</organism>
<dbReference type="EMBL" id="JAAVJR010000001">
    <property type="protein sequence ID" value="NJW51644.1"/>
    <property type="molecule type" value="Genomic_DNA"/>
</dbReference>
<comment type="caution">
    <text evidence="3">The sequence shown here is derived from an EMBL/GenBank/DDBJ whole genome shotgun (WGS) entry which is preliminary data.</text>
</comment>
<evidence type="ECO:0000259" key="2">
    <source>
        <dbReference type="Pfam" id="PF00535"/>
    </source>
</evidence>
<protein>
    <submittedName>
        <fullName evidence="3">Glycosyltransferase family 2 protein</fullName>
    </submittedName>
</protein>
<dbReference type="PANTHER" id="PTHR43630:SF2">
    <property type="entry name" value="GLYCOSYLTRANSFERASE"/>
    <property type="match status" value="1"/>
</dbReference>
<dbReference type="SUPFAM" id="SSF53448">
    <property type="entry name" value="Nucleotide-diphospho-sugar transferases"/>
    <property type="match status" value="1"/>
</dbReference>
<proteinExistence type="inferred from homology"/>
<sequence>MQAPITVLIPTYNEEKLVAQAISCAGFADEVLVIDSYSTDRTVEIAEAMGCKVLQRSFDNFSNQKNYAISRAKHDWILVLDADEYLTYTLRKEITAAVMEPEHEAYKMPFKNYFINRFIDYGSNALKIKTRFFNRKHCHYKGLVHEQLICEGTTGVFSGKILHYTYKDLKHFYEKKNQYSDLQSQQLFQKGKNTSYLQILFKPAYRFLNEYILRLGFLDGIPGLTSTAMNGYGVLSRYVKLLILQKKIRDPQLMDYNNFTRSLMAKARADGFARAKTQKIYKVQFIVTPMVTFWKDFVFGGNISKGKEGYIHSYLKGFQTFNTLLYHWLHKRNME</sequence>
<dbReference type="Gene3D" id="3.90.550.10">
    <property type="entry name" value="Spore Coat Polysaccharide Biosynthesis Protein SpsA, Chain A"/>
    <property type="match status" value="1"/>
</dbReference>
<reference evidence="3 4" key="1">
    <citation type="submission" date="2020-03" db="EMBL/GenBank/DDBJ databases">
        <title>Salinimicrobium sp. nov, isolated from SCS.</title>
        <authorList>
            <person name="Cao W.R."/>
        </authorList>
    </citation>
    <scope>NUCLEOTIDE SEQUENCE [LARGE SCALE GENOMIC DNA]</scope>
    <source>
        <strain evidence="4">J15B91</strain>
    </source>
</reference>
<name>A0ABX1CWB8_9FLAO</name>
<dbReference type="Pfam" id="PF00535">
    <property type="entry name" value="Glycos_transf_2"/>
    <property type="match status" value="1"/>
</dbReference>
<dbReference type="PANTHER" id="PTHR43630">
    <property type="entry name" value="POLY-BETA-1,6-N-ACETYL-D-GLUCOSAMINE SYNTHASE"/>
    <property type="match status" value="1"/>
</dbReference>
<dbReference type="InterPro" id="IPR029044">
    <property type="entry name" value="Nucleotide-diphossugar_trans"/>
</dbReference>
<gene>
    <name evidence="3" type="ORF">HC175_01780</name>
</gene>
<dbReference type="CDD" id="cd02511">
    <property type="entry name" value="Beta4Glucosyltransferase"/>
    <property type="match status" value="1"/>
</dbReference>
<dbReference type="RefSeq" id="WP_168136796.1">
    <property type="nucleotide sequence ID" value="NZ_JAAVJR010000001.1"/>
</dbReference>